<evidence type="ECO:0000313" key="2">
    <source>
        <dbReference type="EMBL" id="NIK89470.1"/>
    </source>
</evidence>
<sequence length="230" mass="26271">MELVWLPRALRRLFRGLAILCGVLFVVVLLFAWIDPVMPGRGLSLVINMMGDPRDLPFQHREFAWQFAKRGLVTFQIQNASLFLSALMHAAIPVFLIDLLYFCGLFEVLSRLFRNVERGQCFTLQSVHFMQGIGISLLVMFLVDAATGGCCFYFLLDFLTHNAEPLSSTYAVHLPGREVQLPYFFVEKPLNLYLPSVFSWETLFCGFLVLAFSEVFRQGLKLKKDSDLTI</sequence>
<dbReference type="Proteomes" id="UP000570514">
    <property type="component" value="Unassembled WGS sequence"/>
</dbReference>
<keyword evidence="3" id="KW-1185">Reference proteome</keyword>
<accession>A0A846N311</accession>
<reference evidence="2 3" key="1">
    <citation type="submission" date="2020-03" db="EMBL/GenBank/DDBJ databases">
        <title>Genomic Encyclopedia of Type Strains, Phase IV (KMG-IV): sequencing the most valuable type-strain genomes for metagenomic binning, comparative biology and taxonomic classification.</title>
        <authorList>
            <person name="Goeker M."/>
        </authorList>
    </citation>
    <scope>NUCLEOTIDE SEQUENCE [LARGE SCALE GENOMIC DNA]</scope>
    <source>
        <strain evidence="2 3">DSM 19867</strain>
    </source>
</reference>
<name>A0A846N311_9PROT</name>
<feature type="transmembrane region" description="Helical" evidence="1">
    <location>
        <begin position="129"/>
        <end position="156"/>
    </location>
</feature>
<gene>
    <name evidence="2" type="ORF">FHS83_002788</name>
</gene>
<feature type="transmembrane region" description="Helical" evidence="1">
    <location>
        <begin position="12"/>
        <end position="34"/>
    </location>
</feature>
<organism evidence="2 3">
    <name type="scientific">Rhizomicrobium palustre</name>
    <dbReference type="NCBI Taxonomy" id="189966"/>
    <lineage>
        <taxon>Bacteria</taxon>
        <taxon>Pseudomonadati</taxon>
        <taxon>Pseudomonadota</taxon>
        <taxon>Alphaproteobacteria</taxon>
        <taxon>Micropepsales</taxon>
        <taxon>Micropepsaceae</taxon>
        <taxon>Rhizomicrobium</taxon>
    </lineage>
</organism>
<dbReference type="RefSeq" id="WP_167083555.1">
    <property type="nucleotide sequence ID" value="NZ_BAAADC010000001.1"/>
</dbReference>
<feature type="transmembrane region" description="Helical" evidence="1">
    <location>
        <begin position="197"/>
        <end position="216"/>
    </location>
</feature>
<evidence type="ECO:0000313" key="3">
    <source>
        <dbReference type="Proteomes" id="UP000570514"/>
    </source>
</evidence>
<feature type="transmembrane region" description="Helical" evidence="1">
    <location>
        <begin position="82"/>
        <end position="109"/>
    </location>
</feature>
<proteinExistence type="predicted"/>
<keyword evidence="1" id="KW-0812">Transmembrane</keyword>
<protein>
    <submittedName>
        <fullName evidence="2">Uncharacterized protein</fullName>
    </submittedName>
</protein>
<dbReference type="AlphaFoldDB" id="A0A846N311"/>
<keyword evidence="1" id="KW-1133">Transmembrane helix</keyword>
<dbReference type="EMBL" id="JAASRM010000001">
    <property type="protein sequence ID" value="NIK89470.1"/>
    <property type="molecule type" value="Genomic_DNA"/>
</dbReference>
<keyword evidence="1" id="KW-0472">Membrane</keyword>
<evidence type="ECO:0000256" key="1">
    <source>
        <dbReference type="SAM" id="Phobius"/>
    </source>
</evidence>
<comment type="caution">
    <text evidence="2">The sequence shown here is derived from an EMBL/GenBank/DDBJ whole genome shotgun (WGS) entry which is preliminary data.</text>
</comment>